<protein>
    <submittedName>
        <fullName evidence="3">Uncharacterized protein</fullName>
    </submittedName>
</protein>
<accession>A5AWG6</accession>
<proteinExistence type="predicted"/>
<dbReference type="AlphaFoldDB" id="A5AWG6"/>
<feature type="region of interest" description="Disordered" evidence="2">
    <location>
        <begin position="677"/>
        <end position="699"/>
    </location>
</feature>
<name>A5AWG6_VITVI</name>
<evidence type="ECO:0000313" key="3">
    <source>
        <dbReference type="EMBL" id="CAN67231.1"/>
    </source>
</evidence>
<organism evidence="3">
    <name type="scientific">Vitis vinifera</name>
    <name type="common">Grape</name>
    <dbReference type="NCBI Taxonomy" id="29760"/>
    <lineage>
        <taxon>Eukaryota</taxon>
        <taxon>Viridiplantae</taxon>
        <taxon>Streptophyta</taxon>
        <taxon>Embryophyta</taxon>
        <taxon>Tracheophyta</taxon>
        <taxon>Spermatophyta</taxon>
        <taxon>Magnoliopsida</taxon>
        <taxon>eudicotyledons</taxon>
        <taxon>Gunneridae</taxon>
        <taxon>Pentapetalae</taxon>
        <taxon>rosids</taxon>
        <taxon>Vitales</taxon>
        <taxon>Vitaceae</taxon>
        <taxon>Viteae</taxon>
        <taxon>Vitis</taxon>
    </lineage>
</organism>
<reference evidence="3" key="1">
    <citation type="journal article" date="2007" name="PLoS ONE">
        <title>The first genome sequence of an elite grapevine cultivar (Pinot noir Vitis vinifera L.): coping with a highly heterozygous genome.</title>
        <authorList>
            <person name="Velasco R."/>
            <person name="Zharkikh A."/>
            <person name="Troggio M."/>
            <person name="Cartwright D.A."/>
            <person name="Cestaro A."/>
            <person name="Pruss D."/>
            <person name="Pindo M."/>
            <person name="FitzGerald L.M."/>
            <person name="Vezzulli S."/>
            <person name="Reid J."/>
            <person name="Malacarne G."/>
            <person name="Iliev D."/>
            <person name="Coppola G."/>
            <person name="Wardell B."/>
            <person name="Micheletti D."/>
            <person name="Macalma T."/>
            <person name="Facci M."/>
            <person name="Mitchell J.T."/>
            <person name="Perazzolli M."/>
            <person name="Eldredge G."/>
            <person name="Gatto P."/>
            <person name="Oyzerski R."/>
            <person name="Moretto M."/>
            <person name="Gutin N."/>
            <person name="Stefanini M."/>
            <person name="Chen Y."/>
            <person name="Segala C."/>
            <person name="Davenport C."/>
            <person name="Dematte L."/>
            <person name="Mraz A."/>
            <person name="Battilana J."/>
            <person name="Stormo K."/>
            <person name="Costa F."/>
            <person name="Tao Q."/>
            <person name="Si-Ammour A."/>
            <person name="Harkins T."/>
            <person name="Lackey A."/>
            <person name="Perbost C."/>
            <person name="Taillon B."/>
            <person name="Stella A."/>
            <person name="Solovyev V."/>
            <person name="Fawcett J.A."/>
            <person name="Sterck L."/>
            <person name="Vandepoele K."/>
            <person name="Grando S.M."/>
            <person name="Toppo S."/>
            <person name="Moser C."/>
            <person name="Lanchbury J."/>
            <person name="Bogden R."/>
            <person name="Skolnick M."/>
            <person name="Sgaramella V."/>
            <person name="Bhatnagar S.K."/>
            <person name="Fontana P."/>
            <person name="Gutin A."/>
            <person name="Van de Peer Y."/>
            <person name="Salamini F."/>
            <person name="Viola R."/>
        </authorList>
    </citation>
    <scope>NUCLEOTIDE SEQUENCE</scope>
</reference>
<feature type="region of interest" description="Disordered" evidence="2">
    <location>
        <begin position="301"/>
        <end position="322"/>
    </location>
</feature>
<keyword evidence="1" id="KW-0175">Coiled coil</keyword>
<feature type="compositionally biased region" description="Polar residues" evidence="2">
    <location>
        <begin position="308"/>
        <end position="318"/>
    </location>
</feature>
<dbReference type="EMBL" id="AM438133">
    <property type="protein sequence ID" value="CAN67231.1"/>
    <property type="molecule type" value="Genomic_DNA"/>
</dbReference>
<evidence type="ECO:0000256" key="1">
    <source>
        <dbReference type="SAM" id="Coils"/>
    </source>
</evidence>
<sequence length="726" mass="83004">MGRMTSQPKAKGEMYILNDGMNMKAKIVAMERRLEELEMNQMQEVQAISQTPLQAMPCAICLSYEHLVKECPTIPVAREMFAKKSIIDQVRQEIDSQDRKMDGRLNDLSQKTDNLEYTSSRFANLNAMQEKENFPLQPHQNQKGIHEIEVGESDKEVDLPACKLEHEVESETEKEKREEIKGKRKGKSFWMIKIRRNYKEIEGRSFGAIKSVKQGKNRGLRDFFRGIKEASTKSPLCCEIISQPQAPLCDNFRSCEVPSWHTSTISQHSSPHFAAAKWAAKTTLDIPLFFIKTGHLSCQKGSERKNTRATVHSLSHLSPKSREPSAIISGHFLQFAMARTRGAKSSFSFGCKRVGERRLFKAPHQSLRDKIVDSEPIDLTEPSPKPSPAPSSEPPAEPQPPIEGNLNCRARPFHSELCFDTATFRLQPELADSFHLLHRYRMEHLLTPRDFFYPRVRDPTLIHFTIDGHHGILGARHIAEALHIPYEPACLEDYRVWTNPSQLEMVHSLSRGTSINPYLLRKDLPPSMFFIDALLRHNIYPLQHWVQRRGVLLEALFRISEGYFFGPHHLIMAALLYFEEKVHRKKLLRADAIPLLFLRLLCQILEHLGYPSDPQLERRRICREVFTLDKWNNMTTYRAEHPELPQPQKSEDPQPAEILTARRASTEPIHEGIPSAFPATHSIPPVIPPASKPSTSTDPRMAIPLSEYRDLCHTLQTLTATQSSLA</sequence>
<feature type="compositionally biased region" description="Pro residues" evidence="2">
    <location>
        <begin position="383"/>
        <end position="401"/>
    </location>
</feature>
<evidence type="ECO:0000256" key="2">
    <source>
        <dbReference type="SAM" id="MobiDB-lite"/>
    </source>
</evidence>
<gene>
    <name evidence="3" type="ORF">VITISV_030387</name>
</gene>
<feature type="coiled-coil region" evidence="1">
    <location>
        <begin position="20"/>
        <end position="47"/>
    </location>
</feature>
<feature type="region of interest" description="Disordered" evidence="2">
    <location>
        <begin position="371"/>
        <end position="406"/>
    </location>
</feature>